<feature type="compositionally biased region" description="Low complexity" evidence="1">
    <location>
        <begin position="127"/>
        <end position="153"/>
    </location>
</feature>
<organism evidence="3 4">
    <name type="scientific">Cercospora zeae-maydis SCOH1-5</name>
    <dbReference type="NCBI Taxonomy" id="717836"/>
    <lineage>
        <taxon>Eukaryota</taxon>
        <taxon>Fungi</taxon>
        <taxon>Dikarya</taxon>
        <taxon>Ascomycota</taxon>
        <taxon>Pezizomycotina</taxon>
        <taxon>Dothideomycetes</taxon>
        <taxon>Dothideomycetidae</taxon>
        <taxon>Mycosphaerellales</taxon>
        <taxon>Mycosphaerellaceae</taxon>
        <taxon>Cercospora</taxon>
    </lineage>
</organism>
<feature type="compositionally biased region" description="Polar residues" evidence="1">
    <location>
        <begin position="304"/>
        <end position="319"/>
    </location>
</feature>
<feature type="region of interest" description="Disordered" evidence="1">
    <location>
        <begin position="656"/>
        <end position="681"/>
    </location>
</feature>
<evidence type="ECO:0000313" key="3">
    <source>
        <dbReference type="EMBL" id="KAF2210111.1"/>
    </source>
</evidence>
<keyword evidence="4" id="KW-1185">Reference proteome</keyword>
<feature type="region of interest" description="Disordered" evidence="1">
    <location>
        <begin position="281"/>
        <end position="331"/>
    </location>
</feature>
<feature type="region of interest" description="Disordered" evidence="1">
    <location>
        <begin position="513"/>
        <end position="629"/>
    </location>
</feature>
<feature type="compositionally biased region" description="Low complexity" evidence="1">
    <location>
        <begin position="411"/>
        <end position="421"/>
    </location>
</feature>
<gene>
    <name evidence="3" type="ORF">CERZMDRAFT_99803</name>
</gene>
<feature type="compositionally biased region" description="Polar residues" evidence="1">
    <location>
        <begin position="543"/>
        <end position="556"/>
    </location>
</feature>
<accession>A0A6A6F9M8</accession>
<reference evidence="3" key="1">
    <citation type="journal article" date="2020" name="Stud. Mycol.">
        <title>101 Dothideomycetes genomes: a test case for predicting lifestyles and emergence of pathogens.</title>
        <authorList>
            <person name="Haridas S."/>
            <person name="Albert R."/>
            <person name="Binder M."/>
            <person name="Bloem J."/>
            <person name="Labutti K."/>
            <person name="Salamov A."/>
            <person name="Andreopoulos B."/>
            <person name="Baker S."/>
            <person name="Barry K."/>
            <person name="Bills G."/>
            <person name="Bluhm B."/>
            <person name="Cannon C."/>
            <person name="Castanera R."/>
            <person name="Culley D."/>
            <person name="Daum C."/>
            <person name="Ezra D."/>
            <person name="Gonzalez J."/>
            <person name="Henrissat B."/>
            <person name="Kuo A."/>
            <person name="Liang C."/>
            <person name="Lipzen A."/>
            <person name="Lutzoni F."/>
            <person name="Magnuson J."/>
            <person name="Mondo S."/>
            <person name="Nolan M."/>
            <person name="Ohm R."/>
            <person name="Pangilinan J."/>
            <person name="Park H.-J."/>
            <person name="Ramirez L."/>
            <person name="Alfaro M."/>
            <person name="Sun H."/>
            <person name="Tritt A."/>
            <person name="Yoshinaga Y."/>
            <person name="Zwiers L.-H."/>
            <person name="Turgeon B."/>
            <person name="Goodwin S."/>
            <person name="Spatafora J."/>
            <person name="Crous P."/>
            <person name="Grigoriev I."/>
        </authorList>
    </citation>
    <scope>NUCLEOTIDE SEQUENCE</scope>
    <source>
        <strain evidence="3">SCOH1-5</strain>
    </source>
</reference>
<dbReference type="Proteomes" id="UP000799539">
    <property type="component" value="Unassembled WGS sequence"/>
</dbReference>
<dbReference type="EMBL" id="ML992683">
    <property type="protein sequence ID" value="KAF2210111.1"/>
    <property type="molecule type" value="Genomic_DNA"/>
</dbReference>
<feature type="region of interest" description="Disordered" evidence="1">
    <location>
        <begin position="402"/>
        <end position="424"/>
    </location>
</feature>
<proteinExistence type="predicted"/>
<name>A0A6A6F9M8_9PEZI</name>
<protein>
    <recommendedName>
        <fullName evidence="2">AHC1-like C2H2 zinc-finger domain-containing protein</fullName>
    </recommendedName>
</protein>
<dbReference type="Pfam" id="PF25909">
    <property type="entry name" value="zf-C2H2_AHC1"/>
    <property type="match status" value="1"/>
</dbReference>
<dbReference type="OrthoDB" id="5355528at2759"/>
<sequence length="681" mass="73551">MQSIFRLPWCSEHQLKLSEKAHLDKMHRPMVEIPVLQDLKRKRSDGPDAVAPGQQTMPVSKKQQMDFVRQFSPSTTSLQPSAAHAALNASSRLASTPSLLPKPAAAPANDAGLATAEPHFRQQLSHSAAPQPSTTLSTSTPSQTPSQAKQPTPINMEAPVDKATQLSQAQVVIETELNMQILMKHNELRLIEQELAKCQIALEQLRRCELRPYPGTEKPLLAVSEGKGPAIATPLGHSVPSHAAPYGVTDGPYSKHYAQWLLRDPQFDSVSPEALALAETRVQASGRPVRNSTSSFHAPRKSASKTLGTSTRSSESLHSLPNYPAAPVKDKSQPLVLTRSTDGQLVKLICKNCHRGNFSSIQGFLNHCRIAHKVDYKSHDQAAIDCGQLLDAEEKANVPPETLKTHAPKPSVSRVSASSASTPAKVQPVANGLVHPYISNPPASRPHGPANAKAVPHLRTPVPASHNAASFKASGQTPMLSSLFQKHSMKVDLDQAVASAKERVDLNADLELLSPETPSDPNSPATPFGPGARVPMGNHGYFGQQQSRKGFGSNTQRPRPAPIAPSPAHEFHLHSQLSSPQDLTSATLSPNTADSNPGMVSDHEDDDHSITEEDAPQIEMPDVRPPMETVGRTCRDQMEWDVVDDVEMGERGVMIRRNSMPGNDLHGFRPAGSPSRKMGGN</sequence>
<evidence type="ECO:0000256" key="1">
    <source>
        <dbReference type="SAM" id="MobiDB-lite"/>
    </source>
</evidence>
<feature type="compositionally biased region" description="Polar residues" evidence="1">
    <location>
        <begin position="575"/>
        <end position="595"/>
    </location>
</feature>
<feature type="region of interest" description="Disordered" evidence="1">
    <location>
        <begin position="41"/>
        <end position="60"/>
    </location>
</feature>
<feature type="compositionally biased region" description="Polar residues" evidence="1">
    <location>
        <begin position="516"/>
        <end position="525"/>
    </location>
</feature>
<evidence type="ECO:0000313" key="4">
    <source>
        <dbReference type="Proteomes" id="UP000799539"/>
    </source>
</evidence>
<feature type="region of interest" description="Disordered" evidence="1">
    <location>
        <begin position="120"/>
        <end position="154"/>
    </location>
</feature>
<dbReference type="InterPro" id="IPR058706">
    <property type="entry name" value="zf-C2H2_AHC1-like"/>
</dbReference>
<evidence type="ECO:0000259" key="2">
    <source>
        <dbReference type="Pfam" id="PF25909"/>
    </source>
</evidence>
<dbReference type="AlphaFoldDB" id="A0A6A6F9M8"/>
<feature type="domain" description="AHC1-like C2H2 zinc-finger" evidence="2">
    <location>
        <begin position="337"/>
        <end position="395"/>
    </location>
</feature>